<evidence type="ECO:0000313" key="2">
    <source>
        <dbReference type="Proteomes" id="UP000308430"/>
    </source>
</evidence>
<dbReference type="InterPro" id="IPR007460">
    <property type="entry name" value="BrnT_toxin"/>
</dbReference>
<evidence type="ECO:0000313" key="1">
    <source>
        <dbReference type="EMBL" id="THF65584.1"/>
    </source>
</evidence>
<dbReference type="Gene3D" id="3.10.450.530">
    <property type="entry name" value="Ribonuclease toxin, BrnT, of type II toxin-antitoxin system"/>
    <property type="match status" value="1"/>
</dbReference>
<reference evidence="1 2" key="1">
    <citation type="submission" date="2019-04" db="EMBL/GenBank/DDBJ databases">
        <title>Azoarcus nasutitermitis sp. nov. isolated from termite nest.</title>
        <authorList>
            <person name="Lin S.-Y."/>
            <person name="Hameed A."/>
            <person name="Hsu Y.-H."/>
            <person name="Young C.-C."/>
        </authorList>
    </citation>
    <scope>NUCLEOTIDE SEQUENCE [LARGE SCALE GENOMIC DNA]</scope>
    <source>
        <strain evidence="1 2">CC-YHH838</strain>
    </source>
</reference>
<dbReference type="OrthoDB" id="9798158at2"/>
<protein>
    <submittedName>
        <fullName evidence="1">BrnT family toxin</fullName>
    </submittedName>
</protein>
<keyword evidence="2" id="KW-1185">Reference proteome</keyword>
<name>A0A4S4B3V6_9RHOO</name>
<dbReference type="Pfam" id="PF04365">
    <property type="entry name" value="BrnT_toxin"/>
    <property type="match status" value="1"/>
</dbReference>
<organism evidence="1 2">
    <name type="scientific">Pseudothauera nasutitermitis</name>
    <dbReference type="NCBI Taxonomy" id="2565930"/>
    <lineage>
        <taxon>Bacteria</taxon>
        <taxon>Pseudomonadati</taxon>
        <taxon>Pseudomonadota</taxon>
        <taxon>Betaproteobacteria</taxon>
        <taxon>Rhodocyclales</taxon>
        <taxon>Zoogloeaceae</taxon>
        <taxon>Pseudothauera</taxon>
    </lineage>
</organism>
<dbReference type="EMBL" id="SSOC01000003">
    <property type="protein sequence ID" value="THF65584.1"/>
    <property type="molecule type" value="Genomic_DNA"/>
</dbReference>
<comment type="caution">
    <text evidence="1">The sequence shown here is derived from an EMBL/GenBank/DDBJ whole genome shotgun (WGS) entry which is preliminary data.</text>
</comment>
<dbReference type="InterPro" id="IPR038573">
    <property type="entry name" value="BrnT_sf"/>
</dbReference>
<dbReference type="AlphaFoldDB" id="A0A4S4B3V6"/>
<proteinExistence type="predicted"/>
<sequence length="90" mass="10656">MLAEFDPDKRDKTLVERGLDFARANEVFAGRHFTAKDLREEYSEPRYITVGKLDGRMVVMVWTPRSKARRIISMRKANEREQARYAHRVD</sequence>
<gene>
    <name evidence="1" type="ORF">E6C76_08370</name>
</gene>
<dbReference type="Proteomes" id="UP000308430">
    <property type="component" value="Unassembled WGS sequence"/>
</dbReference>
<accession>A0A4S4B3V6</accession>